<organism evidence="1 2">
    <name type="scientific">Naegleria lovaniensis</name>
    <name type="common">Amoeba</name>
    <dbReference type="NCBI Taxonomy" id="51637"/>
    <lineage>
        <taxon>Eukaryota</taxon>
        <taxon>Discoba</taxon>
        <taxon>Heterolobosea</taxon>
        <taxon>Tetramitia</taxon>
        <taxon>Eutetramitia</taxon>
        <taxon>Vahlkampfiidae</taxon>
        <taxon>Naegleria</taxon>
    </lineage>
</organism>
<dbReference type="Proteomes" id="UP000816034">
    <property type="component" value="Unassembled WGS sequence"/>
</dbReference>
<dbReference type="InterPro" id="IPR009091">
    <property type="entry name" value="RCC1/BLIP-II"/>
</dbReference>
<dbReference type="Gene3D" id="2.130.10.30">
    <property type="entry name" value="Regulator of chromosome condensation 1/beta-lactamase-inhibitor protein II"/>
    <property type="match status" value="1"/>
</dbReference>
<dbReference type="Pfam" id="PF13540">
    <property type="entry name" value="RCC1_2"/>
    <property type="match status" value="1"/>
</dbReference>
<protein>
    <submittedName>
        <fullName evidence="1">Uncharacterized protein</fullName>
    </submittedName>
</protein>
<evidence type="ECO:0000313" key="2">
    <source>
        <dbReference type="Proteomes" id="UP000816034"/>
    </source>
</evidence>
<evidence type="ECO:0000313" key="1">
    <source>
        <dbReference type="EMBL" id="KAG2373874.1"/>
    </source>
</evidence>
<name>A0AA88GFX9_NAELO</name>
<dbReference type="SUPFAM" id="SSF50985">
    <property type="entry name" value="RCC1/BLIP-II"/>
    <property type="match status" value="1"/>
</dbReference>
<gene>
    <name evidence="1" type="ORF">C9374_011759</name>
</gene>
<dbReference type="GeneID" id="68104213"/>
<dbReference type="AlphaFoldDB" id="A0AA88GFX9"/>
<keyword evidence="2" id="KW-1185">Reference proteome</keyword>
<sequence length="401" mass="46039">MILQQKRRFLVEQLMAQEKLDRLDQEIRNVFISDESVSSRIAMVTNFSWKNSHTKSSDLGVLEAQIEDDLNDPINNVLFAGEDLDFKVLLCTRSLHRLFVLKNSFQDNIGVFQKLTNLDVMDQLKKDDHVIDLSFGSVHTLILTRKGRVFGFGNNQYGQLGQEKEHVFFSKPVSIRINSHENEKVKFHAIHAFGNKSYFVSNIGLFYCGDGNPPQKLQISFPSSAIKMVDGSKDMTVILTASGEMHAMYGTDPIFIHIHPSMHVDSVAVCKLSYIVFLCGQKVFYSLGSTITQIDFELLFKDPSHYVTDIKSSDKTVYFLTSKREIWSNFVTSKPTKILNEPRLPSYYNWHMSLDKNTDRFCAIVKLSPNQKRIVWFWSNLKKSASNQHESFADIVMHTFH</sequence>
<comment type="caution">
    <text evidence="1">The sequence shown here is derived from an EMBL/GenBank/DDBJ whole genome shotgun (WGS) entry which is preliminary data.</text>
</comment>
<dbReference type="InterPro" id="IPR000408">
    <property type="entry name" value="Reg_chr_condens"/>
</dbReference>
<dbReference type="EMBL" id="PYSW02000050">
    <property type="protein sequence ID" value="KAG2373874.1"/>
    <property type="molecule type" value="Genomic_DNA"/>
</dbReference>
<reference evidence="1 2" key="1">
    <citation type="journal article" date="2018" name="BMC Genomics">
        <title>The genome of Naegleria lovaniensis, the basis for a comparative approach to unravel pathogenicity factors of the human pathogenic amoeba N. fowleri.</title>
        <authorList>
            <person name="Liechti N."/>
            <person name="Schurch N."/>
            <person name="Bruggmann R."/>
            <person name="Wittwer M."/>
        </authorList>
    </citation>
    <scope>NUCLEOTIDE SEQUENCE [LARGE SCALE GENOMIC DNA]</scope>
    <source>
        <strain evidence="1 2">ATCC 30569</strain>
    </source>
</reference>
<dbReference type="PRINTS" id="PR00633">
    <property type="entry name" value="RCCNDNSATION"/>
</dbReference>
<accession>A0AA88GFX9</accession>
<dbReference type="RefSeq" id="XP_044543048.1">
    <property type="nucleotide sequence ID" value="XM_044687450.1"/>
</dbReference>
<proteinExistence type="predicted"/>